<dbReference type="EMBL" id="CAJOAZ010002239">
    <property type="protein sequence ID" value="CAF3909138.1"/>
    <property type="molecule type" value="Genomic_DNA"/>
</dbReference>
<dbReference type="Proteomes" id="UP000663844">
    <property type="component" value="Unassembled WGS sequence"/>
</dbReference>
<dbReference type="InterPro" id="IPR050579">
    <property type="entry name" value="PMP-22/EMP/MP20-like"/>
</dbReference>
<evidence type="ECO:0000256" key="1">
    <source>
        <dbReference type="ARBA" id="ARBA00004141"/>
    </source>
</evidence>
<gene>
    <name evidence="6" type="ORF">JYZ213_LOCUS16997</name>
    <name evidence="7" type="ORF">OXD698_LOCUS24380</name>
</gene>
<feature type="transmembrane region" description="Helical" evidence="5">
    <location>
        <begin position="138"/>
        <end position="157"/>
    </location>
</feature>
<feature type="transmembrane region" description="Helical" evidence="5">
    <location>
        <begin position="71"/>
        <end position="93"/>
    </location>
</feature>
<comment type="caution">
    <text evidence="6">The sequence shown here is derived from an EMBL/GenBank/DDBJ whole genome shotgun (WGS) entry which is preliminary data.</text>
</comment>
<protein>
    <submittedName>
        <fullName evidence="6">Uncharacterized protein</fullName>
    </submittedName>
</protein>
<dbReference type="AlphaFoldDB" id="A0A814I909"/>
<evidence type="ECO:0000256" key="3">
    <source>
        <dbReference type="ARBA" id="ARBA00022989"/>
    </source>
</evidence>
<feature type="transmembrane region" description="Helical" evidence="5">
    <location>
        <begin position="105"/>
        <end position="126"/>
    </location>
</feature>
<accession>A0A814I909</accession>
<evidence type="ECO:0000313" key="6">
    <source>
        <dbReference type="EMBL" id="CAF1019715.1"/>
    </source>
</evidence>
<organism evidence="6 8">
    <name type="scientific">Adineta steineri</name>
    <dbReference type="NCBI Taxonomy" id="433720"/>
    <lineage>
        <taxon>Eukaryota</taxon>
        <taxon>Metazoa</taxon>
        <taxon>Spiralia</taxon>
        <taxon>Gnathifera</taxon>
        <taxon>Rotifera</taxon>
        <taxon>Eurotatoria</taxon>
        <taxon>Bdelloidea</taxon>
        <taxon>Adinetida</taxon>
        <taxon>Adinetidae</taxon>
        <taxon>Adineta</taxon>
    </lineage>
</organism>
<name>A0A814I909_9BILA</name>
<evidence type="ECO:0000313" key="8">
    <source>
        <dbReference type="Proteomes" id="UP000663845"/>
    </source>
</evidence>
<dbReference type="Gene3D" id="1.20.140.150">
    <property type="match status" value="1"/>
</dbReference>
<dbReference type="PANTHER" id="PTHR10671:SF108">
    <property type="entry name" value="CLAUDIN FAMILY PROTEIN-RELATED"/>
    <property type="match status" value="1"/>
</dbReference>
<feature type="transmembrane region" description="Helical" evidence="5">
    <location>
        <begin position="12"/>
        <end position="33"/>
    </location>
</feature>
<dbReference type="GO" id="GO:0005886">
    <property type="term" value="C:plasma membrane"/>
    <property type="evidence" value="ECO:0007669"/>
    <property type="project" value="TreeGrafter"/>
</dbReference>
<dbReference type="Proteomes" id="UP000663845">
    <property type="component" value="Unassembled WGS sequence"/>
</dbReference>
<evidence type="ECO:0000256" key="5">
    <source>
        <dbReference type="SAM" id="Phobius"/>
    </source>
</evidence>
<dbReference type="PANTHER" id="PTHR10671">
    <property type="entry name" value="EPITHELIAL MEMBRANE PROTEIN-RELATED"/>
    <property type="match status" value="1"/>
</dbReference>
<keyword evidence="4 5" id="KW-0472">Membrane</keyword>
<proteinExistence type="predicted"/>
<dbReference type="EMBL" id="CAJNOG010000156">
    <property type="protein sequence ID" value="CAF1019715.1"/>
    <property type="molecule type" value="Genomic_DNA"/>
</dbReference>
<evidence type="ECO:0000313" key="7">
    <source>
        <dbReference type="EMBL" id="CAF3909138.1"/>
    </source>
</evidence>
<sequence length="196" mass="22531">MTVVTNEKKFDRFWTVTAGSLSLLALVFTIIALRTSSWTINEYSSDGEVQWHGLFYTCNRMKCTLQYDNNFWVIFLTILSALLLLLATIMIFLMGVHSFPRRHFYITPLIEFFGVLLLMVSLVLYARQSLINGISARLIITAIVLGYTSLAIVVFVAGRYSIFYKKNPADFHYSKTEKNEAVKRVEEEQAMERGEN</sequence>
<comment type="subcellular location">
    <subcellularLocation>
        <location evidence="1">Membrane</location>
        <topology evidence="1">Multi-pass membrane protein</topology>
    </subcellularLocation>
</comment>
<reference evidence="6" key="1">
    <citation type="submission" date="2021-02" db="EMBL/GenBank/DDBJ databases">
        <authorList>
            <person name="Nowell W R."/>
        </authorList>
    </citation>
    <scope>NUCLEOTIDE SEQUENCE</scope>
</reference>
<keyword evidence="2 5" id="KW-0812">Transmembrane</keyword>
<evidence type="ECO:0000256" key="2">
    <source>
        <dbReference type="ARBA" id="ARBA00022692"/>
    </source>
</evidence>
<evidence type="ECO:0000256" key="4">
    <source>
        <dbReference type="ARBA" id="ARBA00023136"/>
    </source>
</evidence>
<keyword evidence="3 5" id="KW-1133">Transmembrane helix</keyword>